<dbReference type="Pfam" id="PF18845">
    <property type="entry name" value="baeRF_family3"/>
    <property type="match status" value="1"/>
</dbReference>
<dbReference type="InterPro" id="IPR041289">
    <property type="entry name" value="Bact_RF_family3"/>
</dbReference>
<accession>A0ABW5KUZ3</accession>
<evidence type="ECO:0000313" key="1">
    <source>
        <dbReference type="EMBL" id="MFD2552406.1"/>
    </source>
</evidence>
<name>A0ABW5KUZ3_9FLAO</name>
<keyword evidence="2" id="KW-1185">Reference proteome</keyword>
<comment type="caution">
    <text evidence="1">The sequence shown here is derived from an EMBL/GenBank/DDBJ whole genome shotgun (WGS) entry which is preliminary data.</text>
</comment>
<protein>
    <submittedName>
        <fullName evidence="1">Uncharacterized protein</fullName>
    </submittedName>
</protein>
<dbReference type="RefSeq" id="WP_376894529.1">
    <property type="nucleotide sequence ID" value="NZ_JBHULS010000005.1"/>
</dbReference>
<dbReference type="EMBL" id="JBHULS010000005">
    <property type="protein sequence ID" value="MFD2552406.1"/>
    <property type="molecule type" value="Genomic_DNA"/>
</dbReference>
<dbReference type="Proteomes" id="UP001597472">
    <property type="component" value="Unassembled WGS sequence"/>
</dbReference>
<evidence type="ECO:0000313" key="2">
    <source>
        <dbReference type="Proteomes" id="UP001597472"/>
    </source>
</evidence>
<organism evidence="1 2">
    <name type="scientific">Bizionia sediminis</name>
    <dbReference type="NCBI Taxonomy" id="1737064"/>
    <lineage>
        <taxon>Bacteria</taxon>
        <taxon>Pseudomonadati</taxon>
        <taxon>Bacteroidota</taxon>
        <taxon>Flavobacteriia</taxon>
        <taxon>Flavobacteriales</taxon>
        <taxon>Flavobacteriaceae</taxon>
        <taxon>Bizionia</taxon>
    </lineage>
</organism>
<sequence length="349" mass="40029">MSSENCISIIMNTHRTKPGYLKDALALKNLIKEAENRLLAATSKQQTDVLVNKLEALADKIEHDHNLDSLMLFVNEDVSECIKLPLPVTDRVVLDTTFATRDLVRAMHTESNYYVLVLSQDKVRFIEALNDKVVQEFAGVFPMENTQFPTRNNTEPVVSSRQRQLIAEFFNQVDKEVNKIRQQNPLPVLICTVEENYSEYLKIADEKHSIIDTFLSRNRITEKDHAIVADAYEVIKTYNRNNTIARKEALQKAISDGRFLNDISDIWKALNKGRVQTLFIEKGLYQPAIIKPDSLEVIVVSEFQRTDSNVIDDIYDEMIEINMRYGGDVVFMPKGELEAYNGFVAITRY</sequence>
<reference evidence="2" key="1">
    <citation type="journal article" date="2019" name="Int. J. Syst. Evol. Microbiol.">
        <title>The Global Catalogue of Microorganisms (GCM) 10K type strain sequencing project: providing services to taxonomists for standard genome sequencing and annotation.</title>
        <authorList>
            <consortium name="The Broad Institute Genomics Platform"/>
            <consortium name="The Broad Institute Genome Sequencing Center for Infectious Disease"/>
            <person name="Wu L."/>
            <person name="Ma J."/>
        </authorList>
    </citation>
    <scope>NUCLEOTIDE SEQUENCE [LARGE SCALE GENOMIC DNA]</scope>
    <source>
        <strain evidence="2">KCTC 42587</strain>
    </source>
</reference>
<proteinExistence type="predicted"/>
<gene>
    <name evidence="1" type="ORF">ACFSQP_11315</name>
</gene>